<sequence>MRVATQCQSTTPTKAFLPHQRVTTEGKSMIRLNNEIKNQLCHNLLLASPLFEKAKAAVNERAKIVEEIRQALLKQENTSDEQITKAREDFKDNSFIKMQVGAKTAILKAIINGEYHELARNGLDHRYRYRGKHIGKHDLESDLFFGASFAPVVESGFVPESYITLKKVGKLHDRLTESTVTINVLYDEVDAFKLQVKGALTKVSTVKKLAEMWPEAVPYLPEVERREATSTALSIPVETLNALCGIPKNE</sequence>
<protein>
    <recommendedName>
        <fullName evidence="1">Nucleotide modification associated domain-containing protein</fullName>
    </recommendedName>
</protein>
<proteinExistence type="predicted"/>
<name>A0ABD7GYF5_9ENTR</name>
<accession>A0ABD7GYF5</accession>
<dbReference type="Proteomes" id="UP000255291">
    <property type="component" value="Unassembled WGS sequence"/>
</dbReference>
<comment type="caution">
    <text evidence="2">The sequence shown here is derived from an EMBL/GenBank/DDBJ whole genome shotgun (WGS) entry which is preliminary data.</text>
</comment>
<evidence type="ECO:0000259" key="1">
    <source>
        <dbReference type="Pfam" id="PF18757"/>
    </source>
</evidence>
<dbReference type="AlphaFoldDB" id="A0ABD7GYF5"/>
<dbReference type="Pfam" id="PF18757">
    <property type="entry name" value="Nmad5"/>
    <property type="match status" value="1"/>
</dbReference>
<feature type="domain" description="Nucleotide modification associated" evidence="1">
    <location>
        <begin position="30"/>
        <end position="247"/>
    </location>
</feature>
<evidence type="ECO:0000313" key="2">
    <source>
        <dbReference type="EMBL" id="RDT60131.1"/>
    </source>
</evidence>
<evidence type="ECO:0000313" key="3">
    <source>
        <dbReference type="Proteomes" id="UP000255291"/>
    </source>
</evidence>
<dbReference type="EMBL" id="QRBW01000014">
    <property type="protein sequence ID" value="RDT60131.1"/>
    <property type="molecule type" value="Genomic_DNA"/>
</dbReference>
<organism evidence="2 3">
    <name type="scientific">Enterobacter roggenkampii</name>
    <dbReference type="NCBI Taxonomy" id="1812935"/>
    <lineage>
        <taxon>Bacteria</taxon>
        <taxon>Pseudomonadati</taxon>
        <taxon>Pseudomonadota</taxon>
        <taxon>Gammaproteobacteria</taxon>
        <taxon>Enterobacterales</taxon>
        <taxon>Enterobacteriaceae</taxon>
        <taxon>Enterobacter</taxon>
        <taxon>Enterobacter cloacae complex</taxon>
    </lineage>
</organism>
<reference evidence="2 3" key="1">
    <citation type="submission" date="2018-07" db="EMBL/GenBank/DDBJ databases">
        <title>The use of a cohorting ward and systematic surveillance cultures for the control of a Klebsiella pneumoniae carbapenemase (KPC)-producing Enterobacteriaceae outbreak.</title>
        <authorList>
            <person name="Doi Y."/>
        </authorList>
    </citation>
    <scope>NUCLEOTIDE SEQUENCE [LARGE SCALE GENOMIC DNA]</scope>
    <source>
        <strain evidence="2 3">1-RC-17-04017</strain>
    </source>
</reference>
<dbReference type="InterPro" id="IPR040835">
    <property type="entry name" value="Nmad5"/>
</dbReference>
<gene>
    <name evidence="2" type="ORF">DXF87_09190</name>
</gene>